<dbReference type="GO" id="GO:0004736">
    <property type="term" value="F:pyruvate carboxylase activity"/>
    <property type="evidence" value="ECO:0007669"/>
    <property type="project" value="UniProtKB-EC"/>
</dbReference>
<evidence type="ECO:0000259" key="1">
    <source>
        <dbReference type="PROSITE" id="PS50991"/>
    </source>
</evidence>
<dbReference type="PANTHER" id="PTHR43778:SF2">
    <property type="entry name" value="PYRUVATE CARBOXYLASE, MITOCHONDRIAL"/>
    <property type="match status" value="1"/>
</dbReference>
<dbReference type="EC" id="6.4.1.1" evidence="2"/>
<dbReference type="AlphaFoldDB" id="A0A7V1I443"/>
<gene>
    <name evidence="2" type="ORF">ENJ03_02615</name>
</gene>
<reference evidence="2" key="1">
    <citation type="journal article" date="2020" name="mSystems">
        <title>Genome- and Community-Level Interaction Insights into Carbon Utilization and Element Cycling Functions of Hydrothermarchaeota in Hydrothermal Sediment.</title>
        <authorList>
            <person name="Zhou Z."/>
            <person name="Liu Y."/>
            <person name="Xu W."/>
            <person name="Pan J."/>
            <person name="Luo Z.H."/>
            <person name="Li M."/>
        </authorList>
    </citation>
    <scope>NUCLEOTIDE SEQUENCE [LARGE SCALE GENOMIC DNA]</scope>
    <source>
        <strain evidence="2">HyVt-45</strain>
    </source>
</reference>
<protein>
    <submittedName>
        <fullName evidence="2">Pyruvate carboxylase subunit B</fullName>
        <ecNumber evidence="2">6.4.1.1</ecNumber>
    </submittedName>
</protein>
<dbReference type="InterPro" id="IPR003379">
    <property type="entry name" value="Carboxylase_cons_dom"/>
</dbReference>
<dbReference type="Pfam" id="PF02436">
    <property type="entry name" value="PYC_OADA"/>
    <property type="match status" value="1"/>
</dbReference>
<evidence type="ECO:0000313" key="2">
    <source>
        <dbReference type="EMBL" id="HEB74095.1"/>
    </source>
</evidence>
<dbReference type="CDD" id="cd07937">
    <property type="entry name" value="DRE_TIM_PC_TC_5S"/>
    <property type="match status" value="1"/>
</dbReference>
<dbReference type="InterPro" id="IPR055268">
    <property type="entry name" value="PCB-like"/>
</dbReference>
<dbReference type="Pfam" id="PF00682">
    <property type="entry name" value="HMGL-like"/>
    <property type="match status" value="1"/>
</dbReference>
<dbReference type="EMBL" id="DRKW01000150">
    <property type="protein sequence ID" value="HEB74095.1"/>
    <property type="molecule type" value="Genomic_DNA"/>
</dbReference>
<proteinExistence type="predicted"/>
<keyword evidence="2" id="KW-0670">Pyruvate</keyword>
<dbReference type="GO" id="GO:0005737">
    <property type="term" value="C:cytoplasm"/>
    <property type="evidence" value="ECO:0007669"/>
    <property type="project" value="TreeGrafter"/>
</dbReference>
<accession>A0A7V1I443</accession>
<organism evidence="2">
    <name type="scientific">Desulfofervidus auxilii</name>
    <dbReference type="NCBI Taxonomy" id="1621989"/>
    <lineage>
        <taxon>Bacteria</taxon>
        <taxon>Pseudomonadati</taxon>
        <taxon>Thermodesulfobacteriota</taxon>
        <taxon>Candidatus Desulfofervidia</taxon>
        <taxon>Candidatus Desulfofervidales</taxon>
        <taxon>Candidatus Desulfofervidaceae</taxon>
        <taxon>Candidatus Desulfofervidus</taxon>
    </lineage>
</organism>
<name>A0A7V1I443_DESA2</name>
<comment type="caution">
    <text evidence="2">The sequence shown here is derived from an EMBL/GenBank/DDBJ whole genome shotgun (WGS) entry which is preliminary data.</text>
</comment>
<dbReference type="InterPro" id="IPR000891">
    <property type="entry name" value="PYR_CT"/>
</dbReference>
<dbReference type="SUPFAM" id="SSF89000">
    <property type="entry name" value="post-HMGL domain-like"/>
    <property type="match status" value="1"/>
</dbReference>
<dbReference type="PANTHER" id="PTHR43778">
    <property type="entry name" value="PYRUVATE CARBOXYLASE"/>
    <property type="match status" value="1"/>
</dbReference>
<sequence>MLVKERSQIKKPLKITDTTLRDAHQSLLATRMTTKEMLPACEKLDAIGFYSMEVWGGATFDSCMRYLDEDPWERLRILRKYLPNTKLQMLLRGQNILGYKHYSDDVVTEFVKRAVANGIDIIRIFDALNDIRNMETAFKIAKSEGAHVQGTICFTISPFHNNEVFVKKAQEMEQMGADSICIKDMAGLISPYEAYSLTKDIKKVISIPLQLHCHFTSGMGMMAYLKATEAGIDVVDTAISSLALQTSQPAVEPLVETLRGTPYDTGLDLKLAYEIASYFKKVRENHKDMESNIQDIDTRVLTYQIPGGMLSNLAVQLKQQRAEDKYEEVLKEIPRVRKELGYPPLVTPTSQIVGSQATLNVILKERYKMIPEEVRKYLRGFYGRPPALIDPKVIKKAKIKKSEIIKCRPADLLEHAIEKAKKEVSYLAENIEDILSYILFPEVAREFLKKKLAKKYCLGMEILNGSNNYDEEGYGV</sequence>
<dbReference type="PROSITE" id="PS50991">
    <property type="entry name" value="PYR_CT"/>
    <property type="match status" value="1"/>
</dbReference>
<feature type="domain" description="Pyruvate carboxyltransferase" evidence="1">
    <location>
        <begin position="13"/>
        <end position="273"/>
    </location>
</feature>
<dbReference type="Gene3D" id="3.20.20.70">
    <property type="entry name" value="Aldolase class I"/>
    <property type="match status" value="1"/>
</dbReference>
<dbReference type="GO" id="GO:0006094">
    <property type="term" value="P:gluconeogenesis"/>
    <property type="evidence" value="ECO:0007669"/>
    <property type="project" value="TreeGrafter"/>
</dbReference>
<dbReference type="NCBIfam" id="NF006761">
    <property type="entry name" value="PRK09282.1"/>
    <property type="match status" value="1"/>
</dbReference>
<dbReference type="Proteomes" id="UP000886268">
    <property type="component" value="Unassembled WGS sequence"/>
</dbReference>
<keyword evidence="2" id="KW-0436">Ligase</keyword>
<dbReference type="InterPro" id="IPR013785">
    <property type="entry name" value="Aldolase_TIM"/>
</dbReference>
<dbReference type="SUPFAM" id="SSF51569">
    <property type="entry name" value="Aldolase"/>
    <property type="match status" value="1"/>
</dbReference>